<dbReference type="VEuPathDB" id="AmoebaDB:ACA1_045660"/>
<feature type="chain" id="PRO_5003990286" evidence="1">
    <location>
        <begin position="23"/>
        <end position="259"/>
    </location>
</feature>
<dbReference type="AlphaFoldDB" id="L8H184"/>
<dbReference type="GeneID" id="14919297"/>
<keyword evidence="3" id="KW-1185">Reference proteome</keyword>
<evidence type="ECO:0000313" key="3">
    <source>
        <dbReference type="Proteomes" id="UP000011083"/>
    </source>
</evidence>
<dbReference type="Proteomes" id="UP000011083">
    <property type="component" value="Unassembled WGS sequence"/>
</dbReference>
<dbReference type="RefSeq" id="XP_004340562.1">
    <property type="nucleotide sequence ID" value="XM_004340514.1"/>
</dbReference>
<protein>
    <submittedName>
        <fullName evidence="2">Uncharacterized protein</fullName>
    </submittedName>
</protein>
<organism evidence="2 3">
    <name type="scientific">Acanthamoeba castellanii (strain ATCC 30010 / Neff)</name>
    <dbReference type="NCBI Taxonomy" id="1257118"/>
    <lineage>
        <taxon>Eukaryota</taxon>
        <taxon>Amoebozoa</taxon>
        <taxon>Discosea</taxon>
        <taxon>Longamoebia</taxon>
        <taxon>Centramoebida</taxon>
        <taxon>Acanthamoebidae</taxon>
        <taxon>Acanthamoeba</taxon>
    </lineage>
</organism>
<dbReference type="OrthoDB" id="5977965at2759"/>
<dbReference type="KEGG" id="acan:ACA1_045660"/>
<name>L8H184_ACACF</name>
<feature type="signal peptide" evidence="1">
    <location>
        <begin position="1"/>
        <end position="22"/>
    </location>
</feature>
<dbReference type="EMBL" id="KB007952">
    <property type="protein sequence ID" value="ELR18523.1"/>
    <property type="molecule type" value="Genomic_DNA"/>
</dbReference>
<gene>
    <name evidence="2" type="ORF">ACA1_045660</name>
</gene>
<sequence>MSLARPFLLALVFVALAVAVAAADQQLANDQVVVRVQGQSGKITFWIPERSDKKYTLTFDSLCEGNDCVNTFASQQFAFSTPATVRFHNISAKLVSFDSTLATKKQSGVKLTADLYVFLETGNYTVGDQTFYAVENAFKWSVNISGWVFANAANKLELGMGLLHPSYKASWDAANYTLSYPGEDAVIQFAKTATHDGKTEEAVAVTTKVKGSNVDIVMAFSSAESSIWYDPQVTVATGAASSASSFLFSLGAHLLSLLS</sequence>
<accession>L8H184</accession>
<evidence type="ECO:0000256" key="1">
    <source>
        <dbReference type="SAM" id="SignalP"/>
    </source>
</evidence>
<evidence type="ECO:0000313" key="2">
    <source>
        <dbReference type="EMBL" id="ELR18523.1"/>
    </source>
</evidence>
<reference evidence="2 3" key="1">
    <citation type="journal article" date="2013" name="Genome Biol.">
        <title>Genome of Acanthamoeba castellanii highlights extensive lateral gene transfer and early evolution of tyrosine kinase signaling.</title>
        <authorList>
            <person name="Clarke M."/>
            <person name="Lohan A.J."/>
            <person name="Liu B."/>
            <person name="Lagkouvardos I."/>
            <person name="Roy S."/>
            <person name="Zafar N."/>
            <person name="Bertelli C."/>
            <person name="Schilde C."/>
            <person name="Kianianmomeni A."/>
            <person name="Burglin T.R."/>
            <person name="Frech C."/>
            <person name="Turcotte B."/>
            <person name="Kopec K.O."/>
            <person name="Synnott J.M."/>
            <person name="Choo C."/>
            <person name="Paponov I."/>
            <person name="Finkler A."/>
            <person name="Soon Heng Tan C."/>
            <person name="Hutchins A.P."/>
            <person name="Weinmeier T."/>
            <person name="Rattei T."/>
            <person name="Chu J.S."/>
            <person name="Gimenez G."/>
            <person name="Irimia M."/>
            <person name="Rigden D.J."/>
            <person name="Fitzpatrick D.A."/>
            <person name="Lorenzo-Morales J."/>
            <person name="Bateman A."/>
            <person name="Chiu C.H."/>
            <person name="Tang P."/>
            <person name="Hegemann P."/>
            <person name="Fromm H."/>
            <person name="Raoult D."/>
            <person name="Greub G."/>
            <person name="Miranda-Saavedra D."/>
            <person name="Chen N."/>
            <person name="Nash P."/>
            <person name="Ginger M.L."/>
            <person name="Horn M."/>
            <person name="Schaap P."/>
            <person name="Caler L."/>
            <person name="Loftus B."/>
        </authorList>
    </citation>
    <scope>NUCLEOTIDE SEQUENCE [LARGE SCALE GENOMIC DNA]</scope>
    <source>
        <strain evidence="2 3">Neff</strain>
    </source>
</reference>
<proteinExistence type="predicted"/>
<keyword evidence="1" id="KW-0732">Signal</keyword>